<sequence>MTSSRQKLRAALLAVIMVTSVMAIGGLGSAVISSSDVTLSDSEPTPGSDVTVTVTATPDNSTAGFSFSHSFNQSVGSASGISTQVAGSTVDPVIEEVNANGATVTLGSGDVTAGEEITIEYHHHRRCSWKISEHHWVSDKCRFPGST</sequence>
<dbReference type="NCBIfam" id="TIGR04207">
    <property type="entry name" value="halo_sig_pep"/>
    <property type="match status" value="1"/>
</dbReference>
<reference evidence="1" key="1">
    <citation type="journal article" date="2015" name="BMC Genomics">
        <title>Diversity of the cell-wall associated genomic island of the archaeon Haloquadratum walsbyi.</title>
        <authorList>
            <person name="Martin-Cuadrado A.B."/>
            <person name="Pasic L."/>
            <person name="Rodriguez-Valera F."/>
        </authorList>
    </citation>
    <scope>NUCLEOTIDE SEQUENCE</scope>
</reference>
<dbReference type="EMBL" id="KT322179">
    <property type="protein sequence ID" value="AKY04371.1"/>
    <property type="molecule type" value="Genomic_DNA"/>
</dbReference>
<dbReference type="InterPro" id="IPR026452">
    <property type="entry name" value="Surf_glycop_sig_pep"/>
</dbReference>
<name>A0A0K1YB88_9EURY</name>
<evidence type="ECO:0000313" key="1">
    <source>
        <dbReference type="EMBL" id="AKY04371.1"/>
    </source>
</evidence>
<organism evidence="1">
    <name type="scientific">uncultured haloarchaeon</name>
    <dbReference type="NCBI Taxonomy" id="160804"/>
    <lineage>
        <taxon>Archaea</taxon>
        <taxon>Methanobacteriati</taxon>
        <taxon>Methanobacteriota</taxon>
        <taxon>Stenosarchaea group</taxon>
        <taxon>Halobacteria</taxon>
        <taxon>Halobacteriales</taxon>
        <taxon>Halobacteriaceae</taxon>
        <taxon>environmental samples</taxon>
    </lineage>
</organism>
<dbReference type="AlphaFoldDB" id="A0A0K1YB88"/>
<protein>
    <submittedName>
        <fullName evidence="1">Uncharacterized protein</fullName>
    </submittedName>
</protein>
<accession>A0A0K1YB88</accession>
<proteinExistence type="predicted"/>